<dbReference type="InterPro" id="IPR012337">
    <property type="entry name" value="RNaseH-like_sf"/>
</dbReference>
<evidence type="ECO:0000313" key="5">
    <source>
        <dbReference type="EMBL" id="THH29711.1"/>
    </source>
</evidence>
<dbReference type="GO" id="GO:0006139">
    <property type="term" value="P:nucleobase-containing compound metabolic process"/>
    <property type="evidence" value="ECO:0007669"/>
    <property type="project" value="InterPro"/>
</dbReference>
<protein>
    <recommendedName>
        <fullName evidence="4">3'-5' exonuclease domain-containing protein</fullName>
    </recommendedName>
</protein>
<evidence type="ECO:0000256" key="1">
    <source>
        <dbReference type="ARBA" id="ARBA00022722"/>
    </source>
</evidence>
<dbReference type="PANTHER" id="PTHR13620">
    <property type="entry name" value="3-5 EXONUCLEASE"/>
    <property type="match status" value="1"/>
</dbReference>
<name>A0A4S4MWN8_9APHY</name>
<dbReference type="GO" id="GO:0005634">
    <property type="term" value="C:nucleus"/>
    <property type="evidence" value="ECO:0007669"/>
    <property type="project" value="TreeGrafter"/>
</dbReference>
<evidence type="ECO:0000313" key="6">
    <source>
        <dbReference type="Proteomes" id="UP000308730"/>
    </source>
</evidence>
<keyword evidence="1" id="KW-0540">Nuclease</keyword>
<comment type="caution">
    <text evidence="5">The sequence shown here is derived from an EMBL/GenBank/DDBJ whole genome shotgun (WGS) entry which is preliminary data.</text>
</comment>
<dbReference type="AlphaFoldDB" id="A0A4S4MWN8"/>
<dbReference type="Proteomes" id="UP000308730">
    <property type="component" value="Unassembled WGS sequence"/>
</dbReference>
<dbReference type="CDD" id="cd06141">
    <property type="entry name" value="WRN_exo"/>
    <property type="match status" value="1"/>
</dbReference>
<dbReference type="Pfam" id="PF01612">
    <property type="entry name" value="DNA_pol_A_exo1"/>
    <property type="match status" value="1"/>
</dbReference>
<feature type="compositionally biased region" description="Polar residues" evidence="3">
    <location>
        <begin position="243"/>
        <end position="260"/>
    </location>
</feature>
<dbReference type="GO" id="GO:0005737">
    <property type="term" value="C:cytoplasm"/>
    <property type="evidence" value="ECO:0007669"/>
    <property type="project" value="TreeGrafter"/>
</dbReference>
<proteinExistence type="predicted"/>
<evidence type="ECO:0000256" key="2">
    <source>
        <dbReference type="ARBA" id="ARBA00022801"/>
    </source>
</evidence>
<reference evidence="5 6" key="1">
    <citation type="submission" date="2019-02" db="EMBL/GenBank/DDBJ databases">
        <title>Genome sequencing of the rare red list fungi Antrodiella citrinella (Flaviporus citrinellus).</title>
        <authorList>
            <person name="Buettner E."/>
            <person name="Kellner H."/>
        </authorList>
    </citation>
    <scope>NUCLEOTIDE SEQUENCE [LARGE SCALE GENOMIC DNA]</scope>
    <source>
        <strain evidence="5 6">DSM 108506</strain>
    </source>
</reference>
<dbReference type="Gene3D" id="3.30.420.10">
    <property type="entry name" value="Ribonuclease H-like superfamily/Ribonuclease H"/>
    <property type="match status" value="1"/>
</dbReference>
<dbReference type="PANTHER" id="PTHR13620:SF104">
    <property type="entry name" value="EXONUCLEASE 3'-5' DOMAIN-CONTAINING PROTEIN 2"/>
    <property type="match status" value="1"/>
</dbReference>
<feature type="compositionally biased region" description="Low complexity" evidence="3">
    <location>
        <begin position="261"/>
        <end position="273"/>
    </location>
</feature>
<dbReference type="GO" id="GO:0008408">
    <property type="term" value="F:3'-5' exonuclease activity"/>
    <property type="evidence" value="ECO:0007669"/>
    <property type="project" value="InterPro"/>
</dbReference>
<evidence type="ECO:0000256" key="3">
    <source>
        <dbReference type="SAM" id="MobiDB-lite"/>
    </source>
</evidence>
<dbReference type="GO" id="GO:0003676">
    <property type="term" value="F:nucleic acid binding"/>
    <property type="evidence" value="ECO:0007669"/>
    <property type="project" value="InterPro"/>
</dbReference>
<organism evidence="5 6">
    <name type="scientific">Antrodiella citrinella</name>
    <dbReference type="NCBI Taxonomy" id="2447956"/>
    <lineage>
        <taxon>Eukaryota</taxon>
        <taxon>Fungi</taxon>
        <taxon>Dikarya</taxon>
        <taxon>Basidiomycota</taxon>
        <taxon>Agaricomycotina</taxon>
        <taxon>Agaricomycetes</taxon>
        <taxon>Polyporales</taxon>
        <taxon>Steccherinaceae</taxon>
        <taxon>Antrodiella</taxon>
    </lineage>
</organism>
<dbReference type="InterPro" id="IPR002562">
    <property type="entry name" value="3'-5'_exonuclease_dom"/>
</dbReference>
<keyword evidence="2" id="KW-0378">Hydrolase</keyword>
<dbReference type="SUPFAM" id="SSF53098">
    <property type="entry name" value="Ribonuclease H-like"/>
    <property type="match status" value="1"/>
</dbReference>
<dbReference type="InterPro" id="IPR051132">
    <property type="entry name" value="3-5_Exonuclease_domain"/>
</dbReference>
<accession>A0A4S4MWN8</accession>
<gene>
    <name evidence="5" type="ORF">EUX98_g4471</name>
</gene>
<evidence type="ECO:0000259" key="4">
    <source>
        <dbReference type="SMART" id="SM00474"/>
    </source>
</evidence>
<keyword evidence="6" id="KW-1185">Reference proteome</keyword>
<dbReference type="EMBL" id="SGPM01000111">
    <property type="protein sequence ID" value="THH29711.1"/>
    <property type="molecule type" value="Genomic_DNA"/>
</dbReference>
<dbReference type="SMART" id="SM00474">
    <property type="entry name" value="35EXOc"/>
    <property type="match status" value="1"/>
</dbReference>
<sequence>MKEPVVPPESDAMVVDAPAAVRMLYSYKEFTPTPTLVYTRHEEEANDLVQALRGPLGFDLEWRVVIRRGMPFIDRRTAVVQLSDEKMILVIQISAMQKFPQKLKEIIESPDIVKMGANIANDGRKLFNDFGILAANLVELGGLGRVADPQFPFTRSIVALATMVERYTGKTLDKGKVRSSNWEEIPLTEEQLHYAANDAHCALMVYNSLLKTSAASGRILTADKFTSNLKDNYENGKLKLKTSAPSPISRESTASSIETQSSGSSSGSSRGSGWDNPTVQPGDQPKPQHMRAYNMWHHRNMTMDQIRAALRSKENPLAVSTVISYVVWALQADTSLPFSVRRLKEFVQLEAGSWRRHRDWIVRVDAERRSVS</sequence>
<dbReference type="InterPro" id="IPR036397">
    <property type="entry name" value="RNaseH_sf"/>
</dbReference>
<feature type="region of interest" description="Disordered" evidence="3">
    <location>
        <begin position="238"/>
        <end position="289"/>
    </location>
</feature>
<feature type="domain" description="3'-5' exonuclease" evidence="4">
    <location>
        <begin position="36"/>
        <end position="214"/>
    </location>
</feature>
<dbReference type="OrthoDB" id="1920326at2759"/>